<keyword evidence="1" id="KW-0175">Coiled coil</keyword>
<dbReference type="PANTHER" id="PTHR14826:SF14">
    <property type="entry name" value="ANGIOMOTIN_C DOMAIN-CONTAINING PROTEIN"/>
    <property type="match status" value="1"/>
</dbReference>
<dbReference type="Proteomes" id="UP001152795">
    <property type="component" value="Unassembled WGS sequence"/>
</dbReference>
<dbReference type="PANTHER" id="PTHR14826">
    <property type="entry name" value="ANGIOMOTIN"/>
    <property type="match status" value="1"/>
</dbReference>
<name>A0A6S7HX69_PARCT</name>
<accession>A0A6S7HX69</accession>
<feature type="coiled-coil region" evidence="1">
    <location>
        <begin position="241"/>
        <end position="323"/>
    </location>
</feature>
<proteinExistence type="predicted"/>
<reference evidence="3" key="1">
    <citation type="submission" date="2020-04" db="EMBL/GenBank/DDBJ databases">
        <authorList>
            <person name="Alioto T."/>
            <person name="Alioto T."/>
            <person name="Gomez Garrido J."/>
        </authorList>
    </citation>
    <scope>NUCLEOTIDE SEQUENCE</scope>
    <source>
        <strain evidence="3">A484AB</strain>
    </source>
</reference>
<protein>
    <submittedName>
        <fullName evidence="3">Uncharacterized protein</fullName>
    </submittedName>
</protein>
<dbReference type="InterPro" id="IPR024646">
    <property type="entry name" value="Angiomotin_C"/>
</dbReference>
<feature type="compositionally biased region" description="Basic and acidic residues" evidence="2">
    <location>
        <begin position="138"/>
        <end position="160"/>
    </location>
</feature>
<keyword evidence="4" id="KW-1185">Reference proteome</keyword>
<dbReference type="AlphaFoldDB" id="A0A6S7HX69"/>
<dbReference type="GO" id="GO:0030036">
    <property type="term" value="P:actin cytoskeleton organization"/>
    <property type="evidence" value="ECO:0007669"/>
    <property type="project" value="TreeGrafter"/>
</dbReference>
<evidence type="ECO:0000256" key="1">
    <source>
        <dbReference type="SAM" id="Coils"/>
    </source>
</evidence>
<organism evidence="3 4">
    <name type="scientific">Paramuricea clavata</name>
    <name type="common">Red gorgonian</name>
    <name type="synonym">Violescent sea-whip</name>
    <dbReference type="NCBI Taxonomy" id="317549"/>
    <lineage>
        <taxon>Eukaryota</taxon>
        <taxon>Metazoa</taxon>
        <taxon>Cnidaria</taxon>
        <taxon>Anthozoa</taxon>
        <taxon>Octocorallia</taxon>
        <taxon>Malacalcyonacea</taxon>
        <taxon>Plexauridae</taxon>
        <taxon>Paramuricea</taxon>
    </lineage>
</organism>
<feature type="coiled-coil region" evidence="1">
    <location>
        <begin position="402"/>
        <end position="470"/>
    </location>
</feature>
<dbReference type="Pfam" id="PF12240">
    <property type="entry name" value="Angiomotin_C"/>
    <property type="match status" value="1"/>
</dbReference>
<evidence type="ECO:0000256" key="2">
    <source>
        <dbReference type="SAM" id="MobiDB-lite"/>
    </source>
</evidence>
<dbReference type="GO" id="GO:0031410">
    <property type="term" value="C:cytoplasmic vesicle"/>
    <property type="evidence" value="ECO:0007669"/>
    <property type="project" value="TreeGrafter"/>
</dbReference>
<dbReference type="GO" id="GO:0030334">
    <property type="term" value="P:regulation of cell migration"/>
    <property type="evidence" value="ECO:0007669"/>
    <property type="project" value="TreeGrafter"/>
</dbReference>
<sequence length="570" mass="65471">MVTGAILVQLDELLLDDLNIPNIKDREVLLQSVASFTGNVEDCIKTGSLNKSSLLTSFADEDDHKNTKCEPEMEVLKNNEDDCEEKTTKFPAFAELLPTIGEEDEINVGREKIHSNESLTMISSVESNDGVIQTQLGKLEESNKDVSDIKKENGQTEGKDVASTSSGHVSSGLDDEVASRATQIVQVFSEENMCLRKQLQKYYQEIKHLKSVDKELRDTQIMYKDLKSAFITREHKEKAMRLRMEAEIAQLRNINTELTDELKELQAVLRPEEELKELKDEINQRDDEVKQLQKERKISKSSLQNLEKMLKQKSSEIIMLRQQLETSVCNVCRSKKMREGQHNAEPEKTTAGDYLEQFHESMMKLSYGRYGTRFQSRSNRRFTNTQDNLDISTCVPVLVELLKEKDLEIVKLRNEIDQEMSRLSEITDNRWSSNTVGGRLPKYRHSRQRYSDLETEIRSLHVKLAEKDAQIKILQCKYGESNLDSNALSTPFRVPSFTSQSSVSSYQDSGIMAASDGHFDEATYQHTKDDGNPERYSLRLQESDYDEINGRQFTKQEKEETVLNDHCWFV</sequence>
<dbReference type="GO" id="GO:0005923">
    <property type="term" value="C:bicellular tight junction"/>
    <property type="evidence" value="ECO:0007669"/>
    <property type="project" value="TreeGrafter"/>
</dbReference>
<dbReference type="GO" id="GO:0005886">
    <property type="term" value="C:plasma membrane"/>
    <property type="evidence" value="ECO:0007669"/>
    <property type="project" value="TreeGrafter"/>
</dbReference>
<evidence type="ECO:0000313" key="3">
    <source>
        <dbReference type="EMBL" id="CAB4008010.1"/>
    </source>
</evidence>
<feature type="region of interest" description="Disordered" evidence="2">
    <location>
        <begin position="136"/>
        <end position="174"/>
    </location>
</feature>
<evidence type="ECO:0000313" key="4">
    <source>
        <dbReference type="Proteomes" id="UP001152795"/>
    </source>
</evidence>
<dbReference type="OrthoDB" id="5974715at2759"/>
<gene>
    <name evidence="3" type="ORF">PACLA_8A078592</name>
</gene>
<dbReference type="EMBL" id="CACRXK020005992">
    <property type="protein sequence ID" value="CAB4008010.1"/>
    <property type="molecule type" value="Genomic_DNA"/>
</dbReference>
<dbReference type="InterPro" id="IPR051747">
    <property type="entry name" value="Angiomotin-like"/>
</dbReference>
<comment type="caution">
    <text evidence="3">The sequence shown here is derived from an EMBL/GenBank/DDBJ whole genome shotgun (WGS) entry which is preliminary data.</text>
</comment>